<feature type="compositionally biased region" description="Polar residues" evidence="1">
    <location>
        <begin position="94"/>
        <end position="103"/>
    </location>
</feature>
<feature type="transmembrane region" description="Helical" evidence="2">
    <location>
        <begin position="31"/>
        <end position="49"/>
    </location>
</feature>
<organism evidence="3 4">
    <name type="scientific">Leifsonia virtsii</name>
    <dbReference type="NCBI Taxonomy" id="3035915"/>
    <lineage>
        <taxon>Bacteria</taxon>
        <taxon>Bacillati</taxon>
        <taxon>Actinomycetota</taxon>
        <taxon>Actinomycetes</taxon>
        <taxon>Micrococcales</taxon>
        <taxon>Microbacteriaceae</taxon>
        <taxon>Leifsonia</taxon>
    </lineage>
</organism>
<feature type="compositionally biased region" description="Basic and acidic residues" evidence="1">
    <location>
        <begin position="105"/>
        <end position="114"/>
    </location>
</feature>
<sequence length="114" mass="12426">MRPTIWVLIGLVLAAALASWAFVVGAPTGLYLAIAFWTVVAIGTIIRIISAVRGRKVKAAAQPVVDGVETWESLYLNHRPPRLATVEAPPYTVTEPTDFNSRSGIDLDRKRAEL</sequence>
<evidence type="ECO:0000256" key="1">
    <source>
        <dbReference type="SAM" id="MobiDB-lite"/>
    </source>
</evidence>
<evidence type="ECO:0000256" key="2">
    <source>
        <dbReference type="SAM" id="Phobius"/>
    </source>
</evidence>
<protein>
    <submittedName>
        <fullName evidence="3">Uncharacterized protein</fullName>
    </submittedName>
</protein>
<evidence type="ECO:0000313" key="4">
    <source>
        <dbReference type="Proteomes" id="UP001174210"/>
    </source>
</evidence>
<keyword evidence="4" id="KW-1185">Reference proteome</keyword>
<proteinExistence type="predicted"/>
<evidence type="ECO:0000313" key="3">
    <source>
        <dbReference type="EMBL" id="MDN4599302.1"/>
    </source>
</evidence>
<dbReference type="Proteomes" id="UP001174210">
    <property type="component" value="Unassembled WGS sequence"/>
</dbReference>
<dbReference type="RefSeq" id="WP_301220647.1">
    <property type="nucleotide sequence ID" value="NZ_JAROCB010000006.1"/>
</dbReference>
<keyword evidence="2" id="KW-0472">Membrane</keyword>
<feature type="region of interest" description="Disordered" evidence="1">
    <location>
        <begin position="94"/>
        <end position="114"/>
    </location>
</feature>
<comment type="caution">
    <text evidence="3">The sequence shown here is derived from an EMBL/GenBank/DDBJ whole genome shotgun (WGS) entry which is preliminary data.</text>
</comment>
<accession>A0ABT8J2T5</accession>
<dbReference type="EMBL" id="JAROCB010000006">
    <property type="protein sequence ID" value="MDN4599302.1"/>
    <property type="molecule type" value="Genomic_DNA"/>
</dbReference>
<keyword evidence="2" id="KW-0812">Transmembrane</keyword>
<keyword evidence="2" id="KW-1133">Transmembrane helix</keyword>
<reference evidence="3" key="1">
    <citation type="submission" date="2023-03" db="EMBL/GenBank/DDBJ databases">
        <title>MT1 and MT2 Draft Genomes of Novel Species.</title>
        <authorList>
            <person name="Venkateswaran K."/>
        </authorList>
    </citation>
    <scope>NUCLEOTIDE SEQUENCE</scope>
    <source>
        <strain evidence="3">F6_8S_P_1A</strain>
    </source>
</reference>
<name>A0ABT8J2T5_9MICO</name>
<gene>
    <name evidence="3" type="ORF">P5G59_19275</name>
</gene>